<feature type="domain" description="Histidine kinase" evidence="4">
    <location>
        <begin position="150"/>
        <end position="379"/>
    </location>
</feature>
<evidence type="ECO:0000256" key="1">
    <source>
        <dbReference type="ARBA" id="ARBA00000085"/>
    </source>
</evidence>
<dbReference type="SMART" id="SM00387">
    <property type="entry name" value="HATPase_c"/>
    <property type="match status" value="1"/>
</dbReference>
<dbReference type="AlphaFoldDB" id="A0A5B8XYV4"/>
<protein>
    <recommendedName>
        <fullName evidence="2">histidine kinase</fullName>
        <ecNumber evidence="2">2.7.13.3</ecNumber>
    </recommendedName>
</protein>
<dbReference type="KEGG" id="bbae:FRD01_15580"/>
<evidence type="ECO:0000256" key="3">
    <source>
        <dbReference type="ARBA" id="ARBA00022553"/>
    </source>
</evidence>
<dbReference type="Pfam" id="PF02518">
    <property type="entry name" value="HATPase_c"/>
    <property type="match status" value="1"/>
</dbReference>
<evidence type="ECO:0000313" key="5">
    <source>
        <dbReference type="EMBL" id="QED28629.1"/>
    </source>
</evidence>
<dbReference type="GO" id="GO:0000155">
    <property type="term" value="F:phosphorelay sensor kinase activity"/>
    <property type="evidence" value="ECO:0007669"/>
    <property type="project" value="InterPro"/>
</dbReference>
<evidence type="ECO:0000259" key="4">
    <source>
        <dbReference type="PROSITE" id="PS50109"/>
    </source>
</evidence>
<dbReference type="EC" id="2.7.13.3" evidence="2"/>
<evidence type="ECO:0000313" key="6">
    <source>
        <dbReference type="Proteomes" id="UP000321595"/>
    </source>
</evidence>
<proteinExistence type="predicted"/>
<gene>
    <name evidence="5" type="ORF">FRD01_15580</name>
</gene>
<dbReference type="PANTHER" id="PTHR43065:SF50">
    <property type="entry name" value="HISTIDINE KINASE"/>
    <property type="match status" value="1"/>
</dbReference>
<dbReference type="Proteomes" id="UP000321595">
    <property type="component" value="Chromosome"/>
</dbReference>
<organism evidence="5 6">
    <name type="scientific">Microvenator marinus</name>
    <dbReference type="NCBI Taxonomy" id="2600177"/>
    <lineage>
        <taxon>Bacteria</taxon>
        <taxon>Deltaproteobacteria</taxon>
        <taxon>Bradymonadales</taxon>
        <taxon>Microvenatoraceae</taxon>
        <taxon>Microvenator</taxon>
    </lineage>
</organism>
<name>A0A5B8XYV4_9DELT</name>
<dbReference type="InterPro" id="IPR003594">
    <property type="entry name" value="HATPase_dom"/>
</dbReference>
<evidence type="ECO:0000256" key="2">
    <source>
        <dbReference type="ARBA" id="ARBA00012438"/>
    </source>
</evidence>
<keyword evidence="6" id="KW-1185">Reference proteome</keyword>
<dbReference type="InterPro" id="IPR005467">
    <property type="entry name" value="His_kinase_dom"/>
</dbReference>
<dbReference type="Gene3D" id="3.30.565.10">
    <property type="entry name" value="Histidine kinase-like ATPase, C-terminal domain"/>
    <property type="match status" value="1"/>
</dbReference>
<dbReference type="PANTHER" id="PTHR43065">
    <property type="entry name" value="SENSOR HISTIDINE KINASE"/>
    <property type="match status" value="1"/>
</dbReference>
<dbReference type="InterPro" id="IPR036890">
    <property type="entry name" value="HATPase_C_sf"/>
</dbReference>
<dbReference type="OrthoDB" id="9805967at2"/>
<dbReference type="CDD" id="cd00082">
    <property type="entry name" value="HisKA"/>
    <property type="match status" value="1"/>
</dbReference>
<dbReference type="SUPFAM" id="SSF55874">
    <property type="entry name" value="ATPase domain of HSP90 chaperone/DNA topoisomerase II/histidine kinase"/>
    <property type="match status" value="1"/>
</dbReference>
<accession>A0A5B8XYV4</accession>
<dbReference type="Gene3D" id="1.10.287.130">
    <property type="match status" value="1"/>
</dbReference>
<reference evidence="5 6" key="1">
    <citation type="submission" date="2019-08" db="EMBL/GenBank/DDBJ databases">
        <authorList>
            <person name="Liang Q."/>
        </authorList>
    </citation>
    <scope>NUCLEOTIDE SEQUENCE [LARGE SCALE GENOMIC DNA]</scope>
    <source>
        <strain evidence="5 6">V1718</strain>
    </source>
</reference>
<dbReference type="RefSeq" id="WP_146961230.1">
    <property type="nucleotide sequence ID" value="NZ_CP042467.1"/>
</dbReference>
<comment type="catalytic activity">
    <reaction evidence="1">
        <text>ATP + protein L-histidine = ADP + protein N-phospho-L-histidine.</text>
        <dbReference type="EC" id="2.7.13.3"/>
    </reaction>
</comment>
<dbReference type="EMBL" id="CP042467">
    <property type="protein sequence ID" value="QED28629.1"/>
    <property type="molecule type" value="Genomic_DNA"/>
</dbReference>
<dbReference type="InterPro" id="IPR003661">
    <property type="entry name" value="HisK_dim/P_dom"/>
</dbReference>
<dbReference type="PROSITE" id="PS50109">
    <property type="entry name" value="HIS_KIN"/>
    <property type="match status" value="1"/>
</dbReference>
<sequence>MKSSVEIIVVARSEWASELGELEESIHVFANTHEACSFAVDCDEGPCLMLLEGNGLSIYAVVPELVRILEVNPRLDLVIYSTERAHWDLIWERFDAAGRVLICGEAPSAPSVQQFIRFHEAKNRQRLSYNSNLERSESGRMEAIGHLAAGVAHELGTPVQYAMDSAYFLTSAWQGLLNNDCSSEDLTYFREEVPAALERLNDGLLRISELLGSMRDLAPREAEEEFEVVDLSSVVKKTLKVARGTIRANTDLRTALSAEAFVSCQPSRMASVILNTVINAVHAIEESGREDGLITVSTRERGRWVILQIEDNGCGIPTENRKKIFDLFFTTKPVGVGTGQGLALVQSIVKRHGGRIAFTSNTGARESGTKFQLYFPRHQRSQEVYHENRGH</sequence>
<dbReference type="InterPro" id="IPR004358">
    <property type="entry name" value="Sig_transdc_His_kin-like_C"/>
</dbReference>
<keyword evidence="3" id="KW-0597">Phosphoprotein</keyword>
<dbReference type="PRINTS" id="PR00344">
    <property type="entry name" value="BCTRLSENSOR"/>
</dbReference>